<accession>A0ABS4V1L3</accession>
<gene>
    <name evidence="4" type="ORF">JOF59_000199</name>
</gene>
<dbReference type="InterPro" id="IPR046542">
    <property type="entry name" value="DUF6801"/>
</dbReference>
<protein>
    <recommendedName>
        <fullName evidence="3">DUF6801 domain-containing protein</fullName>
    </recommendedName>
</protein>
<proteinExistence type="predicted"/>
<organism evidence="4 5">
    <name type="scientific">Streptomyces clavifer</name>
    <dbReference type="NCBI Taxonomy" id="68188"/>
    <lineage>
        <taxon>Bacteria</taxon>
        <taxon>Bacillati</taxon>
        <taxon>Actinomycetota</taxon>
        <taxon>Actinomycetes</taxon>
        <taxon>Kitasatosporales</taxon>
        <taxon>Streptomycetaceae</taxon>
        <taxon>Streptomyces</taxon>
    </lineage>
</organism>
<comment type="caution">
    <text evidence="4">The sequence shown here is derived from an EMBL/GenBank/DDBJ whole genome shotgun (WGS) entry which is preliminary data.</text>
</comment>
<dbReference type="Pfam" id="PF20611">
    <property type="entry name" value="DUF6801"/>
    <property type="match status" value="1"/>
</dbReference>
<evidence type="ECO:0000259" key="3">
    <source>
        <dbReference type="Pfam" id="PF20611"/>
    </source>
</evidence>
<sequence length="500" mass="50990">MKRIQGAGVRRRTARGAAVAAAVLMGGMIPSAQAAPGVLEIDADLAYTCDLPSGEQPVKAGVRARVAEAVRAGHAVQPEDVVTEVTLPEGVVTELTAAGAATVSAETRLTVDLAQNGGHAEAEWVGAGAESAPVPETGGLTLNTSGGVPYVKPGAPGDLSFAAAGLSVVLTPRTAEGAPAEPRSLALECVLDADQGASLATVGVAADEEDGTGSEPSPSASLPGGTAEWGDTGRPEVGKRAEEPAAADAPPCVGDPDDPFNMVAYVTGYANVTKLDGATRFPVACGQITQGETRPDFSDPGYMHMYQDSTVVLDYQGKPQLPPAEGTFLTFGFMPTTATLEMTQIPPGTRDDGSLTPNVKSDLAIKMSDFSSRNTTVITLDLMLRLHDVEVNGVPLDVGDDCRTSKPFTLTLNGLGTYGADGVLDGYTLGQGGPVTGSVTLPPFSGCGVDEDLDNLFTASLSGSPGYVKQVQGAPCAAAQGDRAVCTPENQPVDVPKAAR</sequence>
<feature type="region of interest" description="Disordered" evidence="1">
    <location>
        <begin position="206"/>
        <end position="254"/>
    </location>
</feature>
<feature type="chain" id="PRO_5045403027" description="DUF6801 domain-containing protein" evidence="2">
    <location>
        <begin position="35"/>
        <end position="500"/>
    </location>
</feature>
<evidence type="ECO:0000256" key="2">
    <source>
        <dbReference type="SAM" id="SignalP"/>
    </source>
</evidence>
<name>A0ABS4V1L3_9ACTN</name>
<evidence type="ECO:0000256" key="1">
    <source>
        <dbReference type="SAM" id="MobiDB-lite"/>
    </source>
</evidence>
<feature type="domain" description="DUF6801" evidence="3">
    <location>
        <begin position="46"/>
        <end position="199"/>
    </location>
</feature>
<feature type="compositionally biased region" description="Basic and acidic residues" evidence="1">
    <location>
        <begin position="231"/>
        <end position="243"/>
    </location>
</feature>
<evidence type="ECO:0000313" key="5">
    <source>
        <dbReference type="Proteomes" id="UP001519311"/>
    </source>
</evidence>
<dbReference type="EMBL" id="JAGINS010000001">
    <property type="protein sequence ID" value="MBP2357799.1"/>
    <property type="molecule type" value="Genomic_DNA"/>
</dbReference>
<keyword evidence="5" id="KW-1185">Reference proteome</keyword>
<dbReference type="RefSeq" id="WP_209469288.1">
    <property type="nucleotide sequence ID" value="NZ_BMWJ01000002.1"/>
</dbReference>
<dbReference type="Proteomes" id="UP001519311">
    <property type="component" value="Unassembled WGS sequence"/>
</dbReference>
<reference evidence="4 5" key="1">
    <citation type="submission" date="2021-03" db="EMBL/GenBank/DDBJ databases">
        <title>Sequencing the genomes of 1000 actinobacteria strains.</title>
        <authorList>
            <person name="Klenk H.-P."/>
        </authorList>
    </citation>
    <scope>NUCLEOTIDE SEQUENCE [LARGE SCALE GENOMIC DNA]</scope>
    <source>
        <strain evidence="4 5">DSM 40843</strain>
    </source>
</reference>
<evidence type="ECO:0000313" key="4">
    <source>
        <dbReference type="EMBL" id="MBP2357799.1"/>
    </source>
</evidence>
<keyword evidence="2" id="KW-0732">Signal</keyword>
<feature type="signal peptide" evidence="2">
    <location>
        <begin position="1"/>
        <end position="34"/>
    </location>
</feature>